<evidence type="ECO:0000313" key="4">
    <source>
        <dbReference type="Proteomes" id="UP000324897"/>
    </source>
</evidence>
<evidence type="ECO:0000256" key="1">
    <source>
        <dbReference type="SAM" id="MobiDB-lite"/>
    </source>
</evidence>
<dbReference type="PANTHER" id="PTHR31549:SF32">
    <property type="match status" value="1"/>
</dbReference>
<dbReference type="Pfam" id="PF03140">
    <property type="entry name" value="DUF247"/>
    <property type="match status" value="1"/>
</dbReference>
<dbReference type="AlphaFoldDB" id="A0A5J9U0H8"/>
<dbReference type="OrthoDB" id="1849062at2759"/>
<feature type="region of interest" description="Disordered" evidence="1">
    <location>
        <begin position="20"/>
        <end position="39"/>
    </location>
</feature>
<comment type="caution">
    <text evidence="3">The sequence shown here is derived from an EMBL/GenBank/DDBJ whole genome shotgun (WGS) entry which is preliminary data.</text>
</comment>
<proteinExistence type="predicted"/>
<evidence type="ECO:0000313" key="3">
    <source>
        <dbReference type="EMBL" id="TVU16668.1"/>
    </source>
</evidence>
<organism evidence="3 4">
    <name type="scientific">Eragrostis curvula</name>
    <name type="common">weeping love grass</name>
    <dbReference type="NCBI Taxonomy" id="38414"/>
    <lineage>
        <taxon>Eukaryota</taxon>
        <taxon>Viridiplantae</taxon>
        <taxon>Streptophyta</taxon>
        <taxon>Embryophyta</taxon>
        <taxon>Tracheophyta</taxon>
        <taxon>Spermatophyta</taxon>
        <taxon>Magnoliopsida</taxon>
        <taxon>Liliopsida</taxon>
        <taxon>Poales</taxon>
        <taxon>Poaceae</taxon>
        <taxon>PACMAD clade</taxon>
        <taxon>Chloridoideae</taxon>
        <taxon>Eragrostideae</taxon>
        <taxon>Eragrostidinae</taxon>
        <taxon>Eragrostis</taxon>
    </lineage>
</organism>
<reference evidence="3 4" key="1">
    <citation type="journal article" date="2019" name="Sci. Rep.">
        <title>A high-quality genome of Eragrostis curvula grass provides insights into Poaceae evolution and supports new strategies to enhance forage quality.</title>
        <authorList>
            <person name="Carballo J."/>
            <person name="Santos B.A.C.M."/>
            <person name="Zappacosta D."/>
            <person name="Garbus I."/>
            <person name="Selva J.P."/>
            <person name="Gallo C.A."/>
            <person name="Diaz A."/>
            <person name="Albertini E."/>
            <person name="Caccamo M."/>
            <person name="Echenique V."/>
        </authorList>
    </citation>
    <scope>NUCLEOTIDE SEQUENCE [LARGE SCALE GENOMIC DNA]</scope>
    <source>
        <strain evidence="4">cv. Victoria</strain>
        <tissue evidence="3">Leaf</tissue>
    </source>
</reference>
<accession>A0A5J9U0H8</accession>
<protein>
    <submittedName>
        <fullName evidence="3">Uncharacterized protein</fullName>
    </submittedName>
</protein>
<dbReference type="Gramene" id="TVU16668">
    <property type="protein sequence ID" value="TVU16668"/>
    <property type="gene ID" value="EJB05_40243"/>
</dbReference>
<sequence length="515" mass="58126">MLTLLAKLTGVSDLARWLRPCAPPPSTSQEDQAGVPSMEPAVQAHEGVPLDYTVSVEITSVPSSSGELPVEHAAATQCDVIQRAVPAYQADDIRAMKDTMDEFKAHFNMTRMKIHRYPATIRTLGEKFTDPTVVAIGLYYHGRGHLRPMEKVKRVAVYQLLEYLGSTFQTMYNEVVSVVQDARSLYEKEVGAGISDDSNFFTIMMFHDACFLVQYMRAMTQYIRPGSDAGIDSSLQSFFYSKGSEISHDIMLLENQVPWRVVQAVMRFVWVDFVKFIKIMVRRYLHFKVPEGKTFSFDGYEPPHLLGLLRFYMVRMKPPDSYLGYVGSDSADISINKLAEIGLTLAPNKTNHLMDMGVEKKGPLSAEVYLSPLSLDGYTTSMLINMAAHEVCTTPNYGYAYNKDLPVCSYLQLLATLVRTKEDVRELRTRKILIGVAFTDKHAFDFISGLRDLPLGSFYRDTIERIDGYRITRRTRTKVYAFFHRNWKTIATVFSAIAAIAGILKLLQPLVIKGS</sequence>
<keyword evidence="2" id="KW-0812">Transmembrane</keyword>
<gene>
    <name evidence="3" type="ORF">EJB05_40243</name>
</gene>
<evidence type="ECO:0000256" key="2">
    <source>
        <dbReference type="SAM" id="Phobius"/>
    </source>
</evidence>
<dbReference type="PANTHER" id="PTHR31549">
    <property type="entry name" value="PROTEIN, PUTATIVE (DUF247)-RELATED-RELATED"/>
    <property type="match status" value="1"/>
</dbReference>
<keyword evidence="2" id="KW-0472">Membrane</keyword>
<feature type="transmembrane region" description="Helical" evidence="2">
    <location>
        <begin position="487"/>
        <end position="507"/>
    </location>
</feature>
<name>A0A5J9U0H8_9POAL</name>
<keyword evidence="2" id="KW-1133">Transmembrane helix</keyword>
<dbReference type="InterPro" id="IPR004158">
    <property type="entry name" value="DUF247_pln"/>
</dbReference>
<keyword evidence="4" id="KW-1185">Reference proteome</keyword>
<dbReference type="EMBL" id="RWGY01000031">
    <property type="protein sequence ID" value="TVU16668.1"/>
    <property type="molecule type" value="Genomic_DNA"/>
</dbReference>
<feature type="non-terminal residue" evidence="3">
    <location>
        <position position="1"/>
    </location>
</feature>
<dbReference type="Proteomes" id="UP000324897">
    <property type="component" value="Unassembled WGS sequence"/>
</dbReference>